<proteinExistence type="predicted"/>
<comment type="caution">
    <text evidence="1">The sequence shown here is derived from an EMBL/GenBank/DDBJ whole genome shotgun (WGS) entry which is preliminary data.</text>
</comment>
<organism evidence="1 2">
    <name type="scientific">Roseivivax marinus</name>
    <dbReference type="NCBI Taxonomy" id="1379903"/>
    <lineage>
        <taxon>Bacteria</taxon>
        <taxon>Pseudomonadati</taxon>
        <taxon>Pseudomonadota</taxon>
        <taxon>Alphaproteobacteria</taxon>
        <taxon>Rhodobacterales</taxon>
        <taxon>Roseobacteraceae</taxon>
        <taxon>Roseivivax</taxon>
    </lineage>
</organism>
<accession>W4HMR1</accession>
<sequence length="319" mass="34495">MASPKIMQVDVDGRLSYQIEVYDAQLGMSDDDQQYSAPLYAVEGSRMVDALISGSGATISFETRSGRESFNISLKGSARALRPILAACPNPDPEWDPSDVPVGAANQPPSNAEAASDRNEFAQTFIRQNCVATESELYESVMQRWGSISGAQAALRIWSEAPNFREEYDVLSRDPFTYRWKAGPCAGSGQGAASEPSTSPQEARDQLIAEAISYACWRGDSGTMDRGIYTLDLNGDGRDDLVLDHAGIACSEGYLPQTCGTQICETRIFFGSEGGFREAHTMLNSVTEVTPGTPPGLRIIGHGGTQGVLRWNGREFAVQ</sequence>
<evidence type="ECO:0000313" key="2">
    <source>
        <dbReference type="Proteomes" id="UP000019063"/>
    </source>
</evidence>
<keyword evidence="2" id="KW-1185">Reference proteome</keyword>
<name>W4HMR1_9RHOB</name>
<dbReference type="Proteomes" id="UP000019063">
    <property type="component" value="Unassembled WGS sequence"/>
</dbReference>
<evidence type="ECO:0000313" key="1">
    <source>
        <dbReference type="EMBL" id="ETW13381.1"/>
    </source>
</evidence>
<protein>
    <submittedName>
        <fullName evidence="1">Uncharacterized protein</fullName>
    </submittedName>
</protein>
<dbReference type="AlphaFoldDB" id="W4HMR1"/>
<reference evidence="1 2" key="1">
    <citation type="journal article" date="2014" name="Antonie Van Leeuwenhoek">
        <title>Roseivivax atlanticus sp. nov., isolated from surface seawater of the Atlantic Ocean.</title>
        <authorList>
            <person name="Li G."/>
            <person name="Lai Q."/>
            <person name="Liu X."/>
            <person name="Sun F."/>
            <person name="Shao Z."/>
        </authorList>
    </citation>
    <scope>NUCLEOTIDE SEQUENCE [LARGE SCALE GENOMIC DNA]</scope>
    <source>
        <strain evidence="1 2">22II-s10s</strain>
    </source>
</reference>
<gene>
    <name evidence="1" type="ORF">ATO8_09216</name>
</gene>
<dbReference type="eggNOG" id="ENOG502ZY7H">
    <property type="taxonomic scope" value="Bacteria"/>
</dbReference>
<dbReference type="EMBL" id="AQQW01000004">
    <property type="protein sequence ID" value="ETW13381.1"/>
    <property type="molecule type" value="Genomic_DNA"/>
</dbReference>